<dbReference type="GO" id="GO:0031982">
    <property type="term" value="C:vesicle"/>
    <property type="evidence" value="ECO:0007669"/>
    <property type="project" value="TreeGrafter"/>
</dbReference>
<protein>
    <submittedName>
        <fullName evidence="3">DnaJ domain-containing protein</fullName>
    </submittedName>
</protein>
<dbReference type="GO" id="GO:0005737">
    <property type="term" value="C:cytoplasm"/>
    <property type="evidence" value="ECO:0007669"/>
    <property type="project" value="TreeGrafter"/>
</dbReference>
<gene>
    <name evidence="3" type="ORF">BE221DRAFT_194317</name>
</gene>
<dbReference type="GO" id="GO:0072583">
    <property type="term" value="P:clathrin-dependent endocytosis"/>
    <property type="evidence" value="ECO:0007669"/>
    <property type="project" value="TreeGrafter"/>
</dbReference>
<reference evidence="3" key="1">
    <citation type="submission" date="2017-04" db="EMBL/GenBank/DDBJ databases">
        <title>Population genomics of picophytoplankton unveils novel chromosome hypervariability.</title>
        <authorList>
            <consortium name="DOE Joint Genome Institute"/>
            <person name="Blanc-Mathieu R."/>
            <person name="Krasovec M."/>
            <person name="Hebrard M."/>
            <person name="Yau S."/>
            <person name="Desgranges E."/>
            <person name="Martin J."/>
            <person name="Schackwitz W."/>
            <person name="Kuo A."/>
            <person name="Salin G."/>
            <person name="Donnadieu C."/>
            <person name="Desdevises Y."/>
            <person name="Sanchez-Ferandin S."/>
            <person name="Moreau H."/>
            <person name="Rivals E."/>
            <person name="Grigoriev I.V."/>
            <person name="Grimsley N."/>
            <person name="Eyre-Walker A."/>
            <person name="Piganeau G."/>
        </authorList>
    </citation>
    <scope>NUCLEOTIDE SEQUENCE [LARGE SCALE GENOMIC DNA]</scope>
    <source>
        <strain evidence="3">RCC 1115</strain>
    </source>
</reference>
<organism evidence="3">
    <name type="scientific">Ostreococcus tauri</name>
    <name type="common">Marine green alga</name>
    <dbReference type="NCBI Taxonomy" id="70448"/>
    <lineage>
        <taxon>Eukaryota</taxon>
        <taxon>Viridiplantae</taxon>
        <taxon>Chlorophyta</taxon>
        <taxon>Mamiellophyceae</taxon>
        <taxon>Mamiellales</taxon>
        <taxon>Bathycoccaceae</taxon>
        <taxon>Ostreococcus</taxon>
    </lineage>
</organism>
<evidence type="ECO:0000313" key="3">
    <source>
        <dbReference type="EMBL" id="OUS44143.1"/>
    </source>
</evidence>
<sequence length="305" mass="33121">MMNDFDDVLSSSAEVEPTVGLARFRSAAIADPPENARAARETNPPPKPSTTTRPEEISSTSKLSAKLYTASSTASSVEDLDDFFSAGAAKSSAPSTPAATSSVDPIEAMFTVPSAGGSNGASVPVNGVVDDLFGAMDTRATSQPTSASSGFEYKPDEDVDPNEPPERAALRAARHERNRQRIEQALKEKRARESAARQEQSERQMLKDLIGADIDAWQKKNQNNIRTMLANLGDVLWEGHRYKAPDMATLMQPTGVKKSYHRALVVIHPDKVSQAGGDASQRYIADKVFDIMKMAYKDFEAKELK</sequence>
<accession>A0A1Y5I7T6</accession>
<dbReference type="PANTHER" id="PTHR23172:SF19">
    <property type="entry name" value="J DOMAIN-CONTAINING PROTEIN"/>
    <property type="match status" value="1"/>
</dbReference>
<dbReference type="GO" id="GO:0072318">
    <property type="term" value="P:clathrin coat disassembly"/>
    <property type="evidence" value="ECO:0007669"/>
    <property type="project" value="TreeGrafter"/>
</dbReference>
<evidence type="ECO:0000256" key="1">
    <source>
        <dbReference type="SAM" id="Coils"/>
    </source>
</evidence>
<dbReference type="eggNOG" id="KOG0431">
    <property type="taxonomic scope" value="Eukaryota"/>
</dbReference>
<dbReference type="SUPFAM" id="SSF46565">
    <property type="entry name" value="Chaperone J-domain"/>
    <property type="match status" value="1"/>
</dbReference>
<dbReference type="Gene3D" id="1.10.287.110">
    <property type="entry name" value="DnaJ domain"/>
    <property type="match status" value="1"/>
</dbReference>
<keyword evidence="1" id="KW-0175">Coiled coil</keyword>
<evidence type="ECO:0000256" key="2">
    <source>
        <dbReference type="SAM" id="MobiDB-lite"/>
    </source>
</evidence>
<dbReference type="AlphaFoldDB" id="A0A1Y5I7T6"/>
<proteinExistence type="predicted"/>
<name>A0A1Y5I7T6_OSTTA</name>
<feature type="region of interest" description="Disordered" evidence="2">
    <location>
        <begin position="24"/>
        <end position="75"/>
    </location>
</feature>
<dbReference type="Proteomes" id="UP000195557">
    <property type="component" value="Unassembled WGS sequence"/>
</dbReference>
<feature type="coiled-coil region" evidence="1">
    <location>
        <begin position="172"/>
        <end position="202"/>
    </location>
</feature>
<dbReference type="GO" id="GO:0030276">
    <property type="term" value="F:clathrin binding"/>
    <property type="evidence" value="ECO:0007669"/>
    <property type="project" value="TreeGrafter"/>
</dbReference>
<feature type="region of interest" description="Disordered" evidence="2">
    <location>
        <begin position="140"/>
        <end position="164"/>
    </location>
</feature>
<dbReference type="EMBL" id="KZ155826">
    <property type="protein sequence ID" value="OUS44143.1"/>
    <property type="molecule type" value="Genomic_DNA"/>
</dbReference>
<dbReference type="InterPro" id="IPR036869">
    <property type="entry name" value="J_dom_sf"/>
</dbReference>
<dbReference type="PANTHER" id="PTHR23172">
    <property type="entry name" value="AUXILIN/CYCLIN G-ASSOCIATED KINASE-RELATED"/>
    <property type="match status" value="1"/>
</dbReference>
<feature type="compositionally biased region" description="Polar residues" evidence="2">
    <location>
        <begin position="140"/>
        <end position="149"/>
    </location>
</feature>
<feature type="compositionally biased region" description="Polar residues" evidence="2">
    <location>
        <begin position="49"/>
        <end position="75"/>
    </location>
</feature>